<evidence type="ECO:0000256" key="3">
    <source>
        <dbReference type="ARBA" id="ARBA00022829"/>
    </source>
</evidence>
<reference evidence="6" key="1">
    <citation type="submission" date="2017-09" db="EMBL/GenBank/DDBJ databases">
        <title>Depth-based differentiation of microbial function through sediment-hosted aquifers and enrichment of novel symbionts in the deep terrestrial subsurface.</title>
        <authorList>
            <person name="Probst A.J."/>
            <person name="Ladd B."/>
            <person name="Jarett J.K."/>
            <person name="Geller-Mcgrath D.E."/>
            <person name="Sieber C.M.K."/>
            <person name="Emerson J.B."/>
            <person name="Anantharaman K."/>
            <person name="Thomas B.C."/>
            <person name="Malmstrom R."/>
            <person name="Stieglmeier M."/>
            <person name="Klingl A."/>
            <person name="Woyke T."/>
            <person name="Ryan C.M."/>
            <person name="Banfield J.F."/>
        </authorList>
    </citation>
    <scope>NUCLEOTIDE SEQUENCE [LARGE SCALE GENOMIC DNA]</scope>
</reference>
<evidence type="ECO:0000256" key="4">
    <source>
        <dbReference type="ARBA" id="ARBA00023306"/>
    </source>
</evidence>
<dbReference type="InterPro" id="IPR036388">
    <property type="entry name" value="WH-like_DNA-bd_sf"/>
</dbReference>
<evidence type="ECO:0000313" key="5">
    <source>
        <dbReference type="EMBL" id="PIR95074.1"/>
    </source>
</evidence>
<dbReference type="SUPFAM" id="SSF46785">
    <property type="entry name" value="Winged helix' DNA-binding domain"/>
    <property type="match status" value="2"/>
</dbReference>
<keyword evidence="2" id="KW-0132">Cell division</keyword>
<protein>
    <submittedName>
        <fullName evidence="5">SMC-Scp complex subunit ScpB</fullName>
    </submittedName>
</protein>
<proteinExistence type="predicted"/>
<evidence type="ECO:0000256" key="1">
    <source>
        <dbReference type="ARBA" id="ARBA00022490"/>
    </source>
</evidence>
<name>A0A2H0V7J2_9BACT</name>
<dbReference type="Proteomes" id="UP000228614">
    <property type="component" value="Unassembled WGS sequence"/>
</dbReference>
<organism evidence="5 6">
    <name type="scientific">Candidatus Falkowbacteria bacterium CG10_big_fil_rev_8_21_14_0_10_37_6</name>
    <dbReference type="NCBI Taxonomy" id="1974563"/>
    <lineage>
        <taxon>Bacteria</taxon>
        <taxon>Candidatus Falkowiibacteriota</taxon>
    </lineage>
</organism>
<keyword evidence="4" id="KW-0131">Cell cycle</keyword>
<dbReference type="GO" id="GO:0051301">
    <property type="term" value="P:cell division"/>
    <property type="evidence" value="ECO:0007669"/>
    <property type="project" value="UniProtKB-KW"/>
</dbReference>
<gene>
    <name evidence="5" type="primary">scpB</name>
    <name evidence="5" type="ORF">COT95_00650</name>
</gene>
<dbReference type="GO" id="GO:0051304">
    <property type="term" value="P:chromosome separation"/>
    <property type="evidence" value="ECO:0007669"/>
    <property type="project" value="InterPro"/>
</dbReference>
<sequence length="184" mass="20694">MNTTLLYRQIESLLFIAGKPLSFKKIAEVIGGGIKAEDVRKVLATIAKNYKDEEKGIQIAMTEDKAQMVTHKNTSAIAQHFAKEEIQGELSKPSIETLTIIAYRGPVSKFELERIRGINCSLILRNLMLRGLVGETKDAKKHEVYYSITLDFLKHLGVNSVQELPDYGKLRDNEDIEKFLAGEV</sequence>
<evidence type="ECO:0000256" key="2">
    <source>
        <dbReference type="ARBA" id="ARBA00022618"/>
    </source>
</evidence>
<dbReference type="Pfam" id="PF04079">
    <property type="entry name" value="SMC_ScpB"/>
    <property type="match status" value="1"/>
</dbReference>
<keyword evidence="1" id="KW-0963">Cytoplasm</keyword>
<keyword evidence="3" id="KW-0159">Chromosome partition</keyword>
<accession>A0A2H0V7J2</accession>
<dbReference type="AlphaFoldDB" id="A0A2H0V7J2"/>
<dbReference type="Gene3D" id="1.10.10.10">
    <property type="entry name" value="Winged helix-like DNA-binding domain superfamily/Winged helix DNA-binding domain"/>
    <property type="match status" value="2"/>
</dbReference>
<dbReference type="NCBIfam" id="TIGR00281">
    <property type="entry name" value="SMC-Scp complex subunit ScpB"/>
    <property type="match status" value="1"/>
</dbReference>
<dbReference type="PANTHER" id="PTHR34298">
    <property type="entry name" value="SEGREGATION AND CONDENSATION PROTEIN B"/>
    <property type="match status" value="1"/>
</dbReference>
<dbReference type="InterPro" id="IPR036390">
    <property type="entry name" value="WH_DNA-bd_sf"/>
</dbReference>
<dbReference type="PANTHER" id="PTHR34298:SF2">
    <property type="entry name" value="SEGREGATION AND CONDENSATION PROTEIN B"/>
    <property type="match status" value="1"/>
</dbReference>
<dbReference type="EMBL" id="PFAN01000038">
    <property type="protein sequence ID" value="PIR95074.1"/>
    <property type="molecule type" value="Genomic_DNA"/>
</dbReference>
<dbReference type="InterPro" id="IPR005234">
    <property type="entry name" value="ScpB_csome_segregation"/>
</dbReference>
<evidence type="ECO:0000313" key="6">
    <source>
        <dbReference type="Proteomes" id="UP000228614"/>
    </source>
</evidence>
<comment type="caution">
    <text evidence="5">The sequence shown here is derived from an EMBL/GenBank/DDBJ whole genome shotgun (WGS) entry which is preliminary data.</text>
</comment>